<evidence type="ECO:0000313" key="1">
    <source>
        <dbReference type="EMBL" id="AOV17909.1"/>
    </source>
</evidence>
<dbReference type="AlphaFoldDB" id="A0A1D8KAB1"/>
<dbReference type="Proteomes" id="UP000095342">
    <property type="component" value="Chromosome"/>
</dbReference>
<dbReference type="InterPro" id="IPR007922">
    <property type="entry name" value="DciA-like"/>
</dbReference>
<reference evidence="1 2" key="1">
    <citation type="submission" date="2016-09" db="EMBL/GenBank/DDBJ databases">
        <title>Acidihalobacter prosperus V6 (DSM14174).</title>
        <authorList>
            <person name="Khaleque H.N."/>
            <person name="Ramsay J.P."/>
            <person name="Murphy R.J.T."/>
            <person name="Kaksonen A.H."/>
            <person name="Boxall N.J."/>
            <person name="Watkin E.L.J."/>
        </authorList>
    </citation>
    <scope>NUCLEOTIDE SEQUENCE [LARGE SCALE GENOMIC DNA]</scope>
    <source>
        <strain evidence="1 2">V6</strain>
    </source>
</reference>
<evidence type="ECO:0008006" key="3">
    <source>
        <dbReference type="Google" id="ProtNLM"/>
    </source>
</evidence>
<organism evidence="1 2">
    <name type="scientific">Acidihalobacter aeolianus</name>
    <dbReference type="NCBI Taxonomy" id="2792603"/>
    <lineage>
        <taxon>Bacteria</taxon>
        <taxon>Pseudomonadati</taxon>
        <taxon>Pseudomonadota</taxon>
        <taxon>Gammaproteobacteria</taxon>
        <taxon>Chromatiales</taxon>
        <taxon>Ectothiorhodospiraceae</taxon>
        <taxon>Acidihalobacter</taxon>
    </lineage>
</organism>
<dbReference type="Pfam" id="PF05258">
    <property type="entry name" value="DciA"/>
    <property type="match status" value="1"/>
</dbReference>
<dbReference type="RefSeq" id="WP_070073439.1">
    <property type="nucleotide sequence ID" value="NZ_CP017448.1"/>
</dbReference>
<proteinExistence type="predicted"/>
<keyword evidence="2" id="KW-1185">Reference proteome</keyword>
<gene>
    <name evidence="1" type="ORF">BJI67_13330</name>
</gene>
<sequence>MRHATQLARISSILSATLPPELAGHVWFAGCDGPSAVILTDSPNWVVLIRFQQAQLLEALSHILEVPTCTQIIVRVVPEGLPNGYLTQR</sequence>
<evidence type="ECO:0000313" key="2">
    <source>
        <dbReference type="Proteomes" id="UP000095342"/>
    </source>
</evidence>
<dbReference type="EMBL" id="CP017448">
    <property type="protein sequence ID" value="AOV17909.1"/>
    <property type="molecule type" value="Genomic_DNA"/>
</dbReference>
<accession>A0A1D8KAB1</accession>
<dbReference type="KEGG" id="aaeo:BJI67_13330"/>
<name>A0A1D8KAB1_9GAMM</name>
<protein>
    <recommendedName>
        <fullName evidence="3">DUF721 domain-containing protein</fullName>
    </recommendedName>
</protein>